<organism evidence="2 3">
    <name type="scientific">Blastocystis sp. subtype 1 (strain ATCC 50177 / NandII)</name>
    <dbReference type="NCBI Taxonomy" id="478820"/>
    <lineage>
        <taxon>Eukaryota</taxon>
        <taxon>Sar</taxon>
        <taxon>Stramenopiles</taxon>
        <taxon>Bigyra</taxon>
        <taxon>Opalozoa</taxon>
        <taxon>Opalinata</taxon>
        <taxon>Blastocystidae</taxon>
        <taxon>Blastocystis</taxon>
    </lineage>
</organism>
<evidence type="ECO:0000313" key="2">
    <source>
        <dbReference type="EMBL" id="OAO17575.1"/>
    </source>
</evidence>
<keyword evidence="1" id="KW-0472">Membrane</keyword>
<proteinExistence type="predicted"/>
<reference evidence="2 3" key="1">
    <citation type="submission" date="2016-05" db="EMBL/GenBank/DDBJ databases">
        <title>Nuclear genome of Blastocystis sp. subtype 1 NandII.</title>
        <authorList>
            <person name="Gentekaki E."/>
            <person name="Curtis B."/>
            <person name="Stairs C."/>
            <person name="Eme L."/>
            <person name="Herman E."/>
            <person name="Klimes V."/>
            <person name="Arias M.C."/>
            <person name="Elias M."/>
            <person name="Hilliou F."/>
            <person name="Klute M."/>
            <person name="Malik S.-B."/>
            <person name="Pightling A."/>
            <person name="Rachubinski R."/>
            <person name="Salas D."/>
            <person name="Schlacht A."/>
            <person name="Suga H."/>
            <person name="Archibald J."/>
            <person name="Ball S.G."/>
            <person name="Clark G."/>
            <person name="Dacks J."/>
            <person name="Van Der Giezen M."/>
            <person name="Tsaousis A."/>
            <person name="Roger A."/>
        </authorList>
    </citation>
    <scope>NUCLEOTIDE SEQUENCE [LARGE SCALE GENOMIC DNA]</scope>
    <source>
        <strain evidence="3">ATCC 50177 / NandII</strain>
    </source>
</reference>
<name>A0A196SKJ0_BLAHN</name>
<keyword evidence="1" id="KW-1133">Transmembrane helix</keyword>
<feature type="transmembrane region" description="Helical" evidence="1">
    <location>
        <begin position="23"/>
        <end position="45"/>
    </location>
</feature>
<protein>
    <submittedName>
        <fullName evidence="2">Uncharacterized protein</fullName>
    </submittedName>
</protein>
<accession>A0A196SKJ0</accession>
<dbReference type="AlphaFoldDB" id="A0A196SKJ0"/>
<evidence type="ECO:0000256" key="1">
    <source>
        <dbReference type="SAM" id="Phobius"/>
    </source>
</evidence>
<keyword evidence="3" id="KW-1185">Reference proteome</keyword>
<sequence>MQDVESYGIIGTEKKRSMFMSRIMAYLAILLTMLAFIFSCIGLNMGRQSNLEKTLYTFSFPYFNQIPKVEPGMVVSLDAKGYVFTGAGTTISRNVTVADVYGMDDIRVCAWNTNLIFTGSVGRLVGYEISYDDISIENAEYRLPKVGNDERQVQSLFKLSEDTLAVVGSGEILPVMVKVTERSATDYKVEWTPGTAAKFTEFGKDAYPYCDNLPDDQGRDMLACTYEEGDSLFTRIFKLSGEGSAKTFTMSRPVQYGLRRKYHGLAGLGPDGYVVAAVGPLFNETHEVGPIRLAFVKVDGDEVRVSRFTDYPHEMTTGYFSLDNLYRNGAVMCYTRLASGGIDCVSMDISFDMGPHGNGIQFGSTITVSSGGSAIDESRTKLQIVNRDTFALMWADQNIGGAISYQMITFNNAGDMVKNGPTYIVSHFNRFHQITKHIIGCSGIDNYKSAIVEMVQADGKSRAYLHTVYVYPRPIGIAAKNIAGGNQVQFGGLWKVKSDVLKKLKQGKLVPGWMYYTNDRGMILPGGPAGYMHNDFGVFYITSRDDDSLLGLHNQIGMAISENEILVRLN</sequence>
<keyword evidence="1" id="KW-0812">Transmembrane</keyword>
<dbReference type="EMBL" id="LXWW01000025">
    <property type="protein sequence ID" value="OAO17575.1"/>
    <property type="molecule type" value="Genomic_DNA"/>
</dbReference>
<comment type="caution">
    <text evidence="2">The sequence shown here is derived from an EMBL/GenBank/DDBJ whole genome shotgun (WGS) entry which is preliminary data.</text>
</comment>
<evidence type="ECO:0000313" key="3">
    <source>
        <dbReference type="Proteomes" id="UP000078348"/>
    </source>
</evidence>
<gene>
    <name evidence="2" type="ORF">AV274_0714</name>
</gene>
<dbReference type="Proteomes" id="UP000078348">
    <property type="component" value="Unassembled WGS sequence"/>
</dbReference>
<dbReference type="OrthoDB" id="196498at2759"/>